<dbReference type="Proteomes" id="UP000271162">
    <property type="component" value="Unassembled WGS sequence"/>
</dbReference>
<dbReference type="AlphaFoldDB" id="A0A0N4YPI6"/>
<keyword evidence="2" id="KW-1185">Reference proteome</keyword>
<dbReference type="EMBL" id="UYSL01023939">
    <property type="protein sequence ID" value="VDL82887.1"/>
    <property type="molecule type" value="Genomic_DNA"/>
</dbReference>
<sequence>MRPAPRIRSILRVVLPKFFDAETYIWNHCSSADAVLVDMRNRDDLDKGERRRQVLLKALDKGPYKPRIYMEPTSRRIDHDIFIKDMATCSHPQMHGFLMRIRDGDVIREVESVLGREGQMILGPHRTTQRIVPPHNKNASLLVDIERQTIPYAVFKYHNFGVRREGGWNHLADLVKKAKASNVMSIAWRARPSTSVRELVREMEVLKELGFSGMMLYNSDLIETANKIFS</sequence>
<accession>A0A0N4YPI6</accession>
<gene>
    <name evidence="1" type="ORF">NBR_LOCUS19158</name>
</gene>
<dbReference type="OMA" id="YHRINDG"/>
<name>A0A0N4YPI6_NIPBR</name>
<organism evidence="3">
    <name type="scientific">Nippostrongylus brasiliensis</name>
    <name type="common">Rat hookworm</name>
    <dbReference type="NCBI Taxonomy" id="27835"/>
    <lineage>
        <taxon>Eukaryota</taxon>
        <taxon>Metazoa</taxon>
        <taxon>Ecdysozoa</taxon>
        <taxon>Nematoda</taxon>
        <taxon>Chromadorea</taxon>
        <taxon>Rhabditida</taxon>
        <taxon>Rhabditina</taxon>
        <taxon>Rhabditomorpha</taxon>
        <taxon>Strongyloidea</taxon>
        <taxon>Heligmosomidae</taxon>
        <taxon>Nippostrongylus</taxon>
    </lineage>
</organism>
<reference evidence="1 2" key="2">
    <citation type="submission" date="2018-11" db="EMBL/GenBank/DDBJ databases">
        <authorList>
            <consortium name="Pathogen Informatics"/>
        </authorList>
    </citation>
    <scope>NUCLEOTIDE SEQUENCE [LARGE SCALE GENOMIC DNA]</scope>
</reference>
<evidence type="ECO:0000313" key="3">
    <source>
        <dbReference type="WBParaSite" id="NBR_0001915701-mRNA-1"/>
    </source>
</evidence>
<dbReference type="WBParaSite" id="NBR_0001915701-mRNA-1">
    <property type="protein sequence ID" value="NBR_0001915701-mRNA-1"/>
    <property type="gene ID" value="NBR_0001915701"/>
</dbReference>
<reference evidence="3" key="1">
    <citation type="submission" date="2017-02" db="UniProtKB">
        <authorList>
            <consortium name="WormBaseParasite"/>
        </authorList>
    </citation>
    <scope>IDENTIFICATION</scope>
</reference>
<evidence type="ECO:0000313" key="2">
    <source>
        <dbReference type="Proteomes" id="UP000271162"/>
    </source>
</evidence>
<evidence type="ECO:0000313" key="1">
    <source>
        <dbReference type="EMBL" id="VDL82887.1"/>
    </source>
</evidence>
<protein>
    <submittedName>
        <fullName evidence="3">GP-PDE domain-containing protein</fullName>
    </submittedName>
</protein>
<proteinExistence type="predicted"/>